<dbReference type="Proteomes" id="UP000276133">
    <property type="component" value="Unassembled WGS sequence"/>
</dbReference>
<evidence type="ECO:0000313" key="1">
    <source>
        <dbReference type="EMBL" id="RNA33299.1"/>
    </source>
</evidence>
<accession>A0A3M7SC48</accession>
<proteinExistence type="predicted"/>
<organism evidence="1 2">
    <name type="scientific">Brachionus plicatilis</name>
    <name type="common">Marine rotifer</name>
    <name type="synonym">Brachionus muelleri</name>
    <dbReference type="NCBI Taxonomy" id="10195"/>
    <lineage>
        <taxon>Eukaryota</taxon>
        <taxon>Metazoa</taxon>
        <taxon>Spiralia</taxon>
        <taxon>Gnathifera</taxon>
        <taxon>Rotifera</taxon>
        <taxon>Eurotatoria</taxon>
        <taxon>Monogononta</taxon>
        <taxon>Pseudotrocha</taxon>
        <taxon>Ploima</taxon>
        <taxon>Brachionidae</taxon>
        <taxon>Brachionus</taxon>
    </lineage>
</organism>
<dbReference type="AlphaFoldDB" id="A0A3M7SC48"/>
<sequence length="125" mass="14869">MIFPLILQMGNGKEFVELKLIWPNKNIANGKPRHPFFSRLRREPIKTSKIYSVYGWLIMTQNCSLGQKYVQMHKNNSYHSTIKSTTYYATFGRDAIWFKFNFNFVDITGKLTMSKLEHKYMLQYV</sequence>
<keyword evidence="2" id="KW-1185">Reference proteome</keyword>
<reference evidence="1 2" key="1">
    <citation type="journal article" date="2018" name="Sci. Rep.">
        <title>Genomic signatures of local adaptation to the degree of environmental predictability in rotifers.</title>
        <authorList>
            <person name="Franch-Gras L."/>
            <person name="Hahn C."/>
            <person name="Garcia-Roger E.M."/>
            <person name="Carmona M.J."/>
            <person name="Serra M."/>
            <person name="Gomez A."/>
        </authorList>
    </citation>
    <scope>NUCLEOTIDE SEQUENCE [LARGE SCALE GENOMIC DNA]</scope>
    <source>
        <strain evidence="1">HYR1</strain>
    </source>
</reference>
<dbReference type="EMBL" id="REGN01001659">
    <property type="protein sequence ID" value="RNA33299.1"/>
    <property type="molecule type" value="Genomic_DNA"/>
</dbReference>
<comment type="caution">
    <text evidence="1">The sequence shown here is derived from an EMBL/GenBank/DDBJ whole genome shotgun (WGS) entry which is preliminary data.</text>
</comment>
<evidence type="ECO:0000313" key="2">
    <source>
        <dbReference type="Proteomes" id="UP000276133"/>
    </source>
</evidence>
<dbReference type="OrthoDB" id="7552853at2759"/>
<protein>
    <submittedName>
        <fullName evidence="1">KRAB-A domain-containing 2-like</fullName>
    </submittedName>
</protein>
<name>A0A3M7SC48_BRAPC</name>
<gene>
    <name evidence="1" type="ORF">BpHYR1_040140</name>
</gene>